<evidence type="ECO:0000256" key="7">
    <source>
        <dbReference type="ARBA" id="ARBA00022989"/>
    </source>
</evidence>
<evidence type="ECO:0000256" key="11">
    <source>
        <dbReference type="ARBA" id="ARBA00023264"/>
    </source>
</evidence>
<evidence type="ECO:0000313" key="17">
    <source>
        <dbReference type="Proteomes" id="UP000016412"/>
    </source>
</evidence>
<comment type="caution">
    <text evidence="15">The sequence shown here is derived from an EMBL/GenBank/DDBJ whole genome shotgun (WGS) entry which is preliminary data.</text>
</comment>
<dbReference type="PANTHER" id="PTHR21248:SF22">
    <property type="entry name" value="PHOSPHOLIPASE D"/>
    <property type="match status" value="1"/>
</dbReference>
<keyword evidence="5 13" id="KW-0812">Transmembrane</keyword>
<dbReference type="OrthoDB" id="9762009at2"/>
<dbReference type="NCBIfam" id="TIGR04265">
    <property type="entry name" value="bac_cardiolipin"/>
    <property type="match status" value="1"/>
</dbReference>
<keyword evidence="18" id="KW-1185">Reference proteome</keyword>
<dbReference type="EC" id="2.7.8.-" evidence="12"/>
<keyword evidence="9 13" id="KW-0472">Membrane</keyword>
<evidence type="ECO:0000256" key="10">
    <source>
        <dbReference type="ARBA" id="ARBA00023209"/>
    </source>
</evidence>
<dbReference type="GO" id="GO:0008808">
    <property type="term" value="F:cardiolipin synthase activity"/>
    <property type="evidence" value="ECO:0007669"/>
    <property type="project" value="UniProtKB-UniRule"/>
</dbReference>
<evidence type="ECO:0000259" key="14">
    <source>
        <dbReference type="PROSITE" id="PS50035"/>
    </source>
</evidence>
<evidence type="ECO:0000256" key="5">
    <source>
        <dbReference type="ARBA" id="ARBA00022692"/>
    </source>
</evidence>
<dbReference type="PROSITE" id="PS50035">
    <property type="entry name" value="PLD"/>
    <property type="match status" value="2"/>
</dbReference>
<feature type="transmembrane region" description="Helical" evidence="13">
    <location>
        <begin position="61"/>
        <end position="78"/>
    </location>
</feature>
<dbReference type="Pfam" id="PF13091">
    <property type="entry name" value="PLDc_2"/>
    <property type="match status" value="2"/>
</dbReference>
<dbReference type="InterPro" id="IPR022924">
    <property type="entry name" value="Cardiolipin_synthase"/>
</dbReference>
<keyword evidence="11" id="KW-1208">Phospholipid metabolism</keyword>
<dbReference type="GO" id="GO:0032049">
    <property type="term" value="P:cardiolipin biosynthetic process"/>
    <property type="evidence" value="ECO:0007669"/>
    <property type="project" value="UniProtKB-UniRule"/>
</dbReference>
<feature type="transmembrane region" description="Helical" evidence="13">
    <location>
        <begin position="34"/>
        <end position="55"/>
    </location>
</feature>
<dbReference type="eggNOG" id="COG1502">
    <property type="taxonomic scope" value="Bacteria"/>
</dbReference>
<keyword evidence="3" id="KW-0444">Lipid biosynthesis</keyword>
<feature type="domain" description="PLD phosphodiesterase" evidence="14">
    <location>
        <begin position="442"/>
        <end position="469"/>
    </location>
</feature>
<gene>
    <name evidence="15" type="primary">cls</name>
    <name evidence="16" type="ORF">HMPREF0860_0779</name>
    <name evidence="15" type="ORF">HMPREF1325_2177</name>
</gene>
<evidence type="ECO:0000313" key="16">
    <source>
        <dbReference type="EMBL" id="ERK04486.1"/>
    </source>
</evidence>
<dbReference type="Gene3D" id="3.30.870.10">
    <property type="entry name" value="Endonuclease Chain A"/>
    <property type="match status" value="2"/>
</dbReference>
<dbReference type="Proteomes" id="UP000016412">
    <property type="component" value="Unassembled WGS sequence"/>
</dbReference>
<evidence type="ECO:0000256" key="12">
    <source>
        <dbReference type="NCBIfam" id="TIGR04265"/>
    </source>
</evidence>
<dbReference type="CDD" id="cd09154">
    <property type="entry name" value="PLDc_SMU_988_like_1"/>
    <property type="match status" value="1"/>
</dbReference>
<feature type="transmembrane region" description="Helical" evidence="13">
    <location>
        <begin position="90"/>
        <end position="108"/>
    </location>
</feature>
<keyword evidence="2" id="KW-1003">Cell membrane</keyword>
<name>U1GXT7_TRESO</name>
<dbReference type="EMBL" id="AUZJ01000013">
    <property type="protein sequence ID" value="ERF61374.1"/>
    <property type="molecule type" value="Genomic_DNA"/>
</dbReference>
<dbReference type="InterPro" id="IPR027379">
    <property type="entry name" value="CLS_N"/>
</dbReference>
<keyword evidence="4 15" id="KW-0808">Transferase</keyword>
<evidence type="ECO:0000256" key="13">
    <source>
        <dbReference type="SAM" id="Phobius"/>
    </source>
</evidence>
<evidence type="ECO:0000256" key="4">
    <source>
        <dbReference type="ARBA" id="ARBA00022679"/>
    </source>
</evidence>
<dbReference type="Proteomes" id="UP000016646">
    <property type="component" value="Unassembled WGS sequence"/>
</dbReference>
<protein>
    <recommendedName>
        <fullName evidence="12">Cardiolipin synthase</fullName>
        <ecNumber evidence="12">2.7.8.-</ecNumber>
    </recommendedName>
</protein>
<feature type="domain" description="PLD phosphodiesterase" evidence="14">
    <location>
        <begin position="264"/>
        <end position="291"/>
    </location>
</feature>
<dbReference type="InterPro" id="IPR025202">
    <property type="entry name" value="PLD-like_dom"/>
</dbReference>
<dbReference type="SMART" id="SM00155">
    <property type="entry name" value="PLDc"/>
    <property type="match status" value="2"/>
</dbReference>
<dbReference type="GO" id="GO:0005886">
    <property type="term" value="C:plasma membrane"/>
    <property type="evidence" value="ECO:0007669"/>
    <property type="project" value="UniProtKB-SubCell"/>
</dbReference>
<accession>U1GXT7</accession>
<evidence type="ECO:0000256" key="2">
    <source>
        <dbReference type="ARBA" id="ARBA00022475"/>
    </source>
</evidence>
<dbReference type="InterPro" id="IPR001736">
    <property type="entry name" value="PLipase_D/transphosphatidylase"/>
</dbReference>
<comment type="subcellular location">
    <subcellularLocation>
        <location evidence="1">Cell membrane</location>
        <topology evidence="1">Multi-pass membrane protein</topology>
    </subcellularLocation>
</comment>
<sequence length="529" mass="61130">MTAKRRKKIDRSKDSEYHKWLTMPIVQSLIYGRIIFMILLLVLQLLLFIGFFLWLGSSIEYFLAVSLCASVVFFVFLINRESKNEYKLAWLLPIFIFPLSGICFYILVHYQTLTSKMQKQISRADKNAARKIINSTHKNENIPYPEIRDIIMYLEDSAFFLPYAHTGIAYYPSGEDAFPEMIRAMKAAKKFIFMEYFAIFPGVMWGTILDTLVEKRKEGVEIRIMYDGFGCAPLSPRSYQKYLRSLGLQAAIFTPVIPIFTAYLNNRDHRKICIVDGKTAFTGGINLSDQYINETHKYGYWKDTVIGVSGPAVRSFTGMFLELWDIVTETKEDINTYLDLRYKKYDVPGIVIPYSDNAYNNQDIAENVYYYIITQAKRYVHITTPYVIIDNQMMNALIFAARRGVDVTLLVPHTIDHFITFCTGRVFINTLVENGVRVYEFTPGFIHAKMFISDDTTAVVGSVNLDYRSLFDQFEDAAFIYKHPVVAEIEADFQKTKAQSTEITKATYKKTPAHRRIIGRIFRVFAPLL</sequence>
<keyword evidence="10" id="KW-0594">Phospholipid biosynthesis</keyword>
<keyword evidence="7 13" id="KW-1133">Transmembrane helix</keyword>
<dbReference type="EMBL" id="AVQI01000020">
    <property type="protein sequence ID" value="ERK04486.1"/>
    <property type="molecule type" value="Genomic_DNA"/>
</dbReference>
<dbReference type="RefSeq" id="WP_021329676.1">
    <property type="nucleotide sequence ID" value="NZ_AUZJ01000013.1"/>
</dbReference>
<evidence type="ECO:0000256" key="6">
    <source>
        <dbReference type="ARBA" id="ARBA00022737"/>
    </source>
</evidence>
<evidence type="ECO:0000313" key="18">
    <source>
        <dbReference type="Proteomes" id="UP000016646"/>
    </source>
</evidence>
<feature type="transmembrane region" description="Helical" evidence="13">
    <location>
        <begin position="191"/>
        <end position="213"/>
    </location>
</feature>
<dbReference type="Pfam" id="PF13396">
    <property type="entry name" value="PLDc_N"/>
    <property type="match status" value="1"/>
</dbReference>
<keyword evidence="8" id="KW-0443">Lipid metabolism</keyword>
<organism evidence="15 17">
    <name type="scientific">Treponema socranskii subsp. socranskii VPI DR56BR1116 = ATCC 35536</name>
    <dbReference type="NCBI Taxonomy" id="1125725"/>
    <lineage>
        <taxon>Bacteria</taxon>
        <taxon>Pseudomonadati</taxon>
        <taxon>Spirochaetota</taxon>
        <taxon>Spirochaetia</taxon>
        <taxon>Spirochaetales</taxon>
        <taxon>Treponemataceae</taxon>
        <taxon>Treponema</taxon>
    </lineage>
</organism>
<dbReference type="AlphaFoldDB" id="U1GXT7"/>
<proteinExistence type="predicted"/>
<dbReference type="PANTHER" id="PTHR21248">
    <property type="entry name" value="CARDIOLIPIN SYNTHASE"/>
    <property type="match status" value="1"/>
</dbReference>
<keyword evidence="6" id="KW-0677">Repeat</keyword>
<evidence type="ECO:0000256" key="8">
    <source>
        <dbReference type="ARBA" id="ARBA00023098"/>
    </source>
</evidence>
<dbReference type="STRING" id="1125725.HMPREF1325_2177"/>
<evidence type="ECO:0000256" key="9">
    <source>
        <dbReference type="ARBA" id="ARBA00023136"/>
    </source>
</evidence>
<evidence type="ECO:0000256" key="1">
    <source>
        <dbReference type="ARBA" id="ARBA00004651"/>
    </source>
</evidence>
<reference evidence="17 18" key="1">
    <citation type="submission" date="2013-08" db="EMBL/GenBank/DDBJ databases">
        <authorList>
            <person name="Durkin A.S."/>
            <person name="Haft D.R."/>
            <person name="McCorrison J."/>
            <person name="Torralba M."/>
            <person name="Gillis M."/>
            <person name="Haft D.H."/>
            <person name="Methe B."/>
            <person name="Sutton G."/>
            <person name="Nelson K.E."/>
        </authorList>
    </citation>
    <scope>NUCLEOTIDE SEQUENCE [LARGE SCALE GENOMIC DNA]</scope>
    <source>
        <strain evidence="16 18">ATCC 35536</strain>
        <strain evidence="15 17">VPI DR56BR1116</strain>
    </source>
</reference>
<dbReference type="SUPFAM" id="SSF56024">
    <property type="entry name" value="Phospholipase D/nuclease"/>
    <property type="match status" value="2"/>
</dbReference>
<dbReference type="PATRIC" id="fig|1125725.3.peg.623"/>
<evidence type="ECO:0000256" key="3">
    <source>
        <dbReference type="ARBA" id="ARBA00022516"/>
    </source>
</evidence>
<evidence type="ECO:0000313" key="15">
    <source>
        <dbReference type="EMBL" id="ERF61374.1"/>
    </source>
</evidence>